<organism evidence="2 3">
    <name type="scientific">Parasphingopyxis marina</name>
    <dbReference type="NCBI Taxonomy" id="2761622"/>
    <lineage>
        <taxon>Bacteria</taxon>
        <taxon>Pseudomonadati</taxon>
        <taxon>Pseudomonadota</taxon>
        <taxon>Alphaproteobacteria</taxon>
        <taxon>Sphingomonadales</taxon>
        <taxon>Sphingomonadaceae</taxon>
        <taxon>Parasphingopyxis</taxon>
    </lineage>
</organism>
<reference evidence="2 3" key="1">
    <citation type="submission" date="2020-08" db="EMBL/GenBank/DDBJ databases">
        <title>Draft genome sequence of Parasphingopyxis sp. GrpM-11.</title>
        <authorList>
            <person name="Oh J."/>
            <person name="Roh D.-H."/>
        </authorList>
    </citation>
    <scope>NUCLEOTIDE SEQUENCE [LARGE SCALE GENOMIC DNA]</scope>
    <source>
        <strain evidence="2 3">GrpM-11</strain>
    </source>
</reference>
<name>A0A842HVE9_9SPHN</name>
<evidence type="ECO:0000313" key="3">
    <source>
        <dbReference type="Proteomes" id="UP000564378"/>
    </source>
</evidence>
<comment type="caution">
    <text evidence="2">The sequence shown here is derived from an EMBL/GenBank/DDBJ whole genome shotgun (WGS) entry which is preliminary data.</text>
</comment>
<protein>
    <submittedName>
        <fullName evidence="2">DUF481 domain-containing protein</fullName>
    </submittedName>
</protein>
<dbReference type="Pfam" id="PF04338">
    <property type="entry name" value="DUF481"/>
    <property type="match status" value="1"/>
</dbReference>
<keyword evidence="3" id="KW-1185">Reference proteome</keyword>
<dbReference type="SUPFAM" id="SSF103515">
    <property type="entry name" value="Autotransporter"/>
    <property type="match status" value="1"/>
</dbReference>
<dbReference type="InterPro" id="IPR007433">
    <property type="entry name" value="DUF481"/>
</dbReference>
<dbReference type="Proteomes" id="UP000564378">
    <property type="component" value="Unassembled WGS sequence"/>
</dbReference>
<dbReference type="RefSeq" id="WP_185801294.1">
    <property type="nucleotide sequence ID" value="NZ_JACJVJ010000002.1"/>
</dbReference>
<accession>A0A842HVE9</accession>
<sequence length="299" mass="32529">MQYLIRSAALVAALAAAQSVHAALPEPVRAMIDAAFEDGDAAAIDTVIALAKRTNPGDEAEIDALLAAYTADREAVRTQELREQSVFEGWSGEGEIGFSQSTGNSDSTNVAIGIALDREGLRWRHAFRARADFQRSGGQTTREQFLVSLEPQYKFDDRLFAYGLAQYERDRFQGYSARYTLSGGLGYRVIDAENMTLDLRAGPAWRQSEFTGGGTDSSLAALASLDYRWEIADGFALRERASVLVESGDTTLTSETGLEAQLIGALSARLSYVVQHETSPPFGREGTDTLTRATLVYGF</sequence>
<evidence type="ECO:0000313" key="2">
    <source>
        <dbReference type="EMBL" id="MBC2777998.1"/>
    </source>
</evidence>
<proteinExistence type="predicted"/>
<feature type="chain" id="PRO_5032779411" evidence="1">
    <location>
        <begin position="23"/>
        <end position="299"/>
    </location>
</feature>
<evidence type="ECO:0000256" key="1">
    <source>
        <dbReference type="SAM" id="SignalP"/>
    </source>
</evidence>
<feature type="signal peptide" evidence="1">
    <location>
        <begin position="1"/>
        <end position="22"/>
    </location>
</feature>
<dbReference type="AlphaFoldDB" id="A0A842HVE9"/>
<dbReference type="EMBL" id="JACJVJ010000002">
    <property type="protein sequence ID" value="MBC2777998.1"/>
    <property type="molecule type" value="Genomic_DNA"/>
</dbReference>
<dbReference type="InterPro" id="IPR036709">
    <property type="entry name" value="Autotransporte_beta_dom_sf"/>
</dbReference>
<keyword evidence="1" id="KW-0732">Signal</keyword>
<gene>
    <name evidence="2" type="ORF">H6P80_10250</name>
</gene>